<name>A0A8X6KJ38_9ARAC</name>
<gene>
    <name evidence="2" type="ORF">TNIN_420051</name>
</gene>
<feature type="region of interest" description="Disordered" evidence="1">
    <location>
        <begin position="140"/>
        <end position="159"/>
    </location>
</feature>
<accession>A0A8X6KJ38</accession>
<evidence type="ECO:0000313" key="2">
    <source>
        <dbReference type="EMBL" id="GFS52782.1"/>
    </source>
</evidence>
<evidence type="ECO:0000256" key="1">
    <source>
        <dbReference type="SAM" id="MobiDB-lite"/>
    </source>
</evidence>
<feature type="compositionally biased region" description="Polar residues" evidence="1">
    <location>
        <begin position="140"/>
        <end position="149"/>
    </location>
</feature>
<reference evidence="2" key="1">
    <citation type="submission" date="2020-08" db="EMBL/GenBank/DDBJ databases">
        <title>Multicomponent nature underlies the extraordinary mechanical properties of spider dragline silk.</title>
        <authorList>
            <person name="Kono N."/>
            <person name="Nakamura H."/>
            <person name="Mori M."/>
            <person name="Yoshida Y."/>
            <person name="Ohtoshi R."/>
            <person name="Malay A.D."/>
            <person name="Moran D.A.P."/>
            <person name="Tomita M."/>
            <person name="Numata K."/>
            <person name="Arakawa K."/>
        </authorList>
    </citation>
    <scope>NUCLEOTIDE SEQUENCE</scope>
</reference>
<proteinExistence type="predicted"/>
<comment type="caution">
    <text evidence="2">The sequence shown here is derived from an EMBL/GenBank/DDBJ whole genome shotgun (WGS) entry which is preliminary data.</text>
</comment>
<organism evidence="2 3">
    <name type="scientific">Trichonephila inaurata madagascariensis</name>
    <dbReference type="NCBI Taxonomy" id="2747483"/>
    <lineage>
        <taxon>Eukaryota</taxon>
        <taxon>Metazoa</taxon>
        <taxon>Ecdysozoa</taxon>
        <taxon>Arthropoda</taxon>
        <taxon>Chelicerata</taxon>
        <taxon>Arachnida</taxon>
        <taxon>Araneae</taxon>
        <taxon>Araneomorphae</taxon>
        <taxon>Entelegynae</taxon>
        <taxon>Araneoidea</taxon>
        <taxon>Nephilidae</taxon>
        <taxon>Trichonephila</taxon>
        <taxon>Trichonephila inaurata</taxon>
    </lineage>
</organism>
<evidence type="ECO:0000313" key="3">
    <source>
        <dbReference type="Proteomes" id="UP000886998"/>
    </source>
</evidence>
<dbReference type="AlphaFoldDB" id="A0A8X6KJ38"/>
<keyword evidence="3" id="KW-1185">Reference proteome</keyword>
<dbReference type="Proteomes" id="UP000886998">
    <property type="component" value="Unassembled WGS sequence"/>
</dbReference>
<dbReference type="EMBL" id="BMAV01026722">
    <property type="protein sequence ID" value="GFS52782.1"/>
    <property type="molecule type" value="Genomic_DNA"/>
</dbReference>
<protein>
    <submittedName>
        <fullName evidence="2">Uncharacterized protein</fullName>
    </submittedName>
</protein>
<sequence length="159" mass="17306">MNKFWELDSVPCAKPLTSLEEACEDHFVVARNCNNLSNLGMTSAEKVLSKQVLEFGSSLNNIICIKSVSEVGLGPNFLFPIPIQILSTTNRKETHSTATSNKIAPSHHNPVPHRTCGCLRQPSLHHLDNTQSSSITILTAPHPSTNQEASLHPATTAKD</sequence>